<evidence type="ECO:0000256" key="6">
    <source>
        <dbReference type="SAM" id="MobiDB-lite"/>
    </source>
</evidence>
<reference evidence="9" key="1">
    <citation type="submission" date="2020-03" db="EMBL/GenBank/DDBJ databases">
        <title>Site-based positive gene gene selection in Geosmithia morbida across the United States reveals a broad range of putative effectors and factors for local host and environmental adapation.</title>
        <authorList>
            <person name="Onufrak A."/>
            <person name="Murdoch R.W."/>
            <person name="Gazis R."/>
            <person name="Huff M."/>
            <person name="Staton M."/>
            <person name="Klingeman W."/>
            <person name="Hadziabdic D."/>
        </authorList>
    </citation>
    <scope>NUCLEOTIDE SEQUENCE</scope>
    <source>
        <strain evidence="9">1262</strain>
    </source>
</reference>
<name>A0A9P4Z0G0_9HYPO</name>
<feature type="compositionally biased region" description="Polar residues" evidence="6">
    <location>
        <begin position="265"/>
        <end position="280"/>
    </location>
</feature>
<proteinExistence type="predicted"/>
<feature type="compositionally biased region" description="Basic and acidic residues" evidence="6">
    <location>
        <begin position="385"/>
        <end position="405"/>
    </location>
</feature>
<evidence type="ECO:0000256" key="1">
    <source>
        <dbReference type="ARBA" id="ARBA00004123"/>
    </source>
</evidence>
<evidence type="ECO:0000256" key="2">
    <source>
        <dbReference type="ARBA" id="ARBA00019062"/>
    </source>
</evidence>
<sequence length="421" mass="46332">MPRTRSATGAVTESEKTDTSKASSSKIQLPPRTESPPKLFVLPTKATKDAAVITLPHPRHAKPSRYLVCPETGFYEFTRIASPKNTPRSWLIASERADATTTAGGRPTSSIDGQAVSCADLFIATPMDPMFLLLPSLAESVVGKNVEGQKRLFLSSEDYFDNLPSESSHLGEILRWNKTRALLESRMAAVCDTVEAGDELMYRLSRDKILATCLEKARCLVEGDALPPSLEKQFVTRVLQAPVINQKSASNQTRNVTEAAESDEPTTQQEPKTSGDSSTAAADGESGEVEQAIKPTDEIVKLQKLKVALDLICQRLVSPELTAWLNEGLRDPGAGGVSFAPLDQYLAKLEELRAEAVASRSIGDYSSKRLRDEEEEEVRELKKKKADEEKRRKANESRGVRDLKKVNVSGMKKLSHFFQKK</sequence>
<gene>
    <name evidence="9" type="ORF">GMORB2_5030</name>
</gene>
<dbReference type="Gene3D" id="1.10.20.120">
    <property type="match status" value="1"/>
</dbReference>
<dbReference type="PANTHER" id="PTHR13383:SF11">
    <property type="entry name" value="RIBONUCLEASE H2 SUBUNIT B"/>
    <property type="match status" value="1"/>
</dbReference>
<evidence type="ECO:0000259" key="7">
    <source>
        <dbReference type="Pfam" id="PF09468"/>
    </source>
</evidence>
<dbReference type="Pfam" id="PF17745">
    <property type="entry name" value="Ydr279_N"/>
    <property type="match status" value="1"/>
</dbReference>
<comment type="caution">
    <text evidence="9">The sequence shown here is derived from an EMBL/GenBank/DDBJ whole genome shotgun (WGS) entry which is preliminary data.</text>
</comment>
<feature type="compositionally biased region" description="Polar residues" evidence="6">
    <location>
        <begin position="1"/>
        <end position="11"/>
    </location>
</feature>
<evidence type="ECO:0000313" key="10">
    <source>
        <dbReference type="Proteomes" id="UP000749293"/>
    </source>
</evidence>
<organism evidence="9 10">
    <name type="scientific">Geosmithia morbida</name>
    <dbReference type="NCBI Taxonomy" id="1094350"/>
    <lineage>
        <taxon>Eukaryota</taxon>
        <taxon>Fungi</taxon>
        <taxon>Dikarya</taxon>
        <taxon>Ascomycota</taxon>
        <taxon>Pezizomycotina</taxon>
        <taxon>Sordariomycetes</taxon>
        <taxon>Hypocreomycetidae</taxon>
        <taxon>Hypocreales</taxon>
        <taxon>Bionectriaceae</taxon>
        <taxon>Geosmithia</taxon>
    </lineage>
</organism>
<comment type="subcellular location">
    <subcellularLocation>
        <location evidence="1">Nucleus</location>
    </subcellularLocation>
</comment>
<dbReference type="Proteomes" id="UP000749293">
    <property type="component" value="Unassembled WGS sequence"/>
</dbReference>
<keyword evidence="10" id="KW-1185">Reference proteome</keyword>
<feature type="compositionally biased region" description="Polar residues" evidence="6">
    <location>
        <begin position="246"/>
        <end position="256"/>
    </location>
</feature>
<dbReference type="EMBL" id="JAANYQ010000004">
    <property type="protein sequence ID" value="KAF4124364.1"/>
    <property type="molecule type" value="Genomic_DNA"/>
</dbReference>
<dbReference type="AlphaFoldDB" id="A0A9P4Z0G0"/>
<dbReference type="CDD" id="cd09270">
    <property type="entry name" value="RNase_H2-B"/>
    <property type="match status" value="1"/>
</dbReference>
<evidence type="ECO:0000256" key="5">
    <source>
        <dbReference type="ARBA" id="ARBA00033464"/>
    </source>
</evidence>
<dbReference type="InterPro" id="IPR019024">
    <property type="entry name" value="RNase_H2_suB_wHTH"/>
</dbReference>
<feature type="region of interest" description="Disordered" evidence="6">
    <location>
        <begin position="246"/>
        <end position="292"/>
    </location>
</feature>
<evidence type="ECO:0000256" key="3">
    <source>
        <dbReference type="ARBA" id="ARBA00023242"/>
    </source>
</evidence>
<dbReference type="GO" id="GO:0005654">
    <property type="term" value="C:nucleoplasm"/>
    <property type="evidence" value="ECO:0007669"/>
    <property type="project" value="TreeGrafter"/>
</dbReference>
<evidence type="ECO:0000256" key="4">
    <source>
        <dbReference type="ARBA" id="ARBA00024778"/>
    </source>
</evidence>
<accession>A0A9P4Z0G0</accession>
<comment type="function">
    <text evidence="4">Non catalytic subunit of RNase H2, an endonuclease that specifically degrades the RNA of RNA:DNA hybrids. Participates in DNA replication, possibly by mediating the removal of lagging-strand Okazaki fragment RNA primers during DNA replication. Mediates the excision of single ribonucleotides from DNA:RNA duplexes.</text>
</comment>
<protein>
    <recommendedName>
        <fullName evidence="2">Ribonuclease H2 subunit B</fullName>
    </recommendedName>
    <alternativeName>
        <fullName evidence="5">Ribonuclease HI subunit B</fullName>
    </alternativeName>
</protein>
<feature type="domain" description="Rnh202 triple barrel" evidence="8">
    <location>
        <begin position="41"/>
        <end position="128"/>
    </location>
</feature>
<evidence type="ECO:0000313" key="9">
    <source>
        <dbReference type="EMBL" id="KAF4124364.1"/>
    </source>
</evidence>
<dbReference type="GeneID" id="55971258"/>
<dbReference type="RefSeq" id="XP_035323016.1">
    <property type="nucleotide sequence ID" value="XM_035467004.1"/>
</dbReference>
<dbReference type="Pfam" id="PF09468">
    <property type="entry name" value="RNase_H2-Ydr279"/>
    <property type="match status" value="1"/>
</dbReference>
<feature type="region of interest" description="Disordered" evidence="6">
    <location>
        <begin position="1"/>
        <end position="38"/>
    </location>
</feature>
<keyword evidence="3" id="KW-0539">Nucleus</keyword>
<feature type="region of interest" description="Disordered" evidence="6">
    <location>
        <begin position="367"/>
        <end position="407"/>
    </location>
</feature>
<dbReference type="InterPro" id="IPR041195">
    <property type="entry name" value="Rnh202_N"/>
</dbReference>
<dbReference type="GO" id="GO:0006401">
    <property type="term" value="P:RNA catabolic process"/>
    <property type="evidence" value="ECO:0007669"/>
    <property type="project" value="TreeGrafter"/>
</dbReference>
<dbReference type="InterPro" id="IPR040456">
    <property type="entry name" value="RNase_H2_suB"/>
</dbReference>
<dbReference type="PANTHER" id="PTHR13383">
    <property type="entry name" value="RIBONUCLEASE H2 SUBUNIT B"/>
    <property type="match status" value="1"/>
</dbReference>
<dbReference type="OrthoDB" id="29098at2759"/>
<feature type="domain" description="Ribonuclease H2 subunit B wHTH" evidence="7">
    <location>
        <begin position="131"/>
        <end position="324"/>
    </location>
</feature>
<dbReference type="GO" id="GO:0032299">
    <property type="term" value="C:ribonuclease H2 complex"/>
    <property type="evidence" value="ECO:0007669"/>
    <property type="project" value="InterPro"/>
</dbReference>
<evidence type="ECO:0000259" key="8">
    <source>
        <dbReference type="Pfam" id="PF17745"/>
    </source>
</evidence>